<feature type="compositionally biased region" description="Polar residues" evidence="5">
    <location>
        <begin position="101"/>
        <end position="125"/>
    </location>
</feature>
<feature type="domain" description="Lipin middle" evidence="8">
    <location>
        <begin position="811"/>
        <end position="882"/>
    </location>
</feature>
<comment type="similarity">
    <text evidence="2">Belongs to the lipin family.</text>
</comment>
<evidence type="ECO:0000313" key="9">
    <source>
        <dbReference type="EMBL" id="KAK9270903.1"/>
    </source>
</evidence>
<reference evidence="9 10" key="1">
    <citation type="journal article" date="2024" name="Plant J.">
        <title>Genome sequences and population genomics reveal climatic adaptation and genomic divergence between two closely related sweetgum species.</title>
        <authorList>
            <person name="Xu W.Q."/>
            <person name="Ren C.Q."/>
            <person name="Zhang X.Y."/>
            <person name="Comes H.P."/>
            <person name="Liu X.H."/>
            <person name="Li Y.G."/>
            <person name="Kettle C.J."/>
            <person name="Jalonen R."/>
            <person name="Gaisberger H."/>
            <person name="Ma Y.Z."/>
            <person name="Qiu Y.X."/>
        </authorList>
    </citation>
    <scope>NUCLEOTIDE SEQUENCE [LARGE SCALE GENOMIC DNA]</scope>
    <source>
        <strain evidence="9">Hangzhou</strain>
    </source>
</reference>
<dbReference type="Pfam" id="PF16876">
    <property type="entry name" value="Lipin_mid"/>
    <property type="match status" value="1"/>
</dbReference>
<organism evidence="9 10">
    <name type="scientific">Liquidambar formosana</name>
    <name type="common">Formosan gum</name>
    <dbReference type="NCBI Taxonomy" id="63359"/>
    <lineage>
        <taxon>Eukaryota</taxon>
        <taxon>Viridiplantae</taxon>
        <taxon>Streptophyta</taxon>
        <taxon>Embryophyta</taxon>
        <taxon>Tracheophyta</taxon>
        <taxon>Spermatophyta</taxon>
        <taxon>Magnoliopsida</taxon>
        <taxon>eudicotyledons</taxon>
        <taxon>Gunneridae</taxon>
        <taxon>Pentapetalae</taxon>
        <taxon>Saxifragales</taxon>
        <taxon>Altingiaceae</taxon>
        <taxon>Liquidambar</taxon>
    </lineage>
</organism>
<evidence type="ECO:0000256" key="4">
    <source>
        <dbReference type="ARBA" id="ARBA00022801"/>
    </source>
</evidence>
<feature type="region of interest" description="Disordered" evidence="5">
    <location>
        <begin position="98"/>
        <end position="126"/>
    </location>
</feature>
<dbReference type="EC" id="3.1.3.4" evidence="3"/>
<name>A0AAP0NDH9_LIQFO</name>
<feature type="region of interest" description="Disordered" evidence="5">
    <location>
        <begin position="934"/>
        <end position="960"/>
    </location>
</feature>
<evidence type="ECO:0000256" key="1">
    <source>
        <dbReference type="ARBA" id="ARBA00001946"/>
    </source>
</evidence>
<dbReference type="GO" id="GO:0008195">
    <property type="term" value="F:phosphatidate phosphatase activity"/>
    <property type="evidence" value="ECO:0007669"/>
    <property type="project" value="UniProtKB-EC"/>
</dbReference>
<dbReference type="AlphaFoldDB" id="A0AAP0NDH9"/>
<dbReference type="InterPro" id="IPR031703">
    <property type="entry name" value="Lipin_mid"/>
</dbReference>
<keyword evidence="10" id="KW-1185">Reference proteome</keyword>
<comment type="cofactor">
    <cofactor evidence="1">
        <name>Mg(2+)</name>
        <dbReference type="ChEBI" id="CHEBI:18420"/>
    </cofactor>
</comment>
<proteinExistence type="inferred from homology"/>
<feature type="domain" description="Lipin N-terminal" evidence="6">
    <location>
        <begin position="5"/>
        <end position="96"/>
    </location>
</feature>
<protein>
    <recommendedName>
        <fullName evidence="3">phosphatidate phosphatase</fullName>
        <ecNumber evidence="3">3.1.3.4</ecNumber>
    </recommendedName>
</protein>
<dbReference type="InterPro" id="IPR013209">
    <property type="entry name" value="LNS2"/>
</dbReference>
<evidence type="ECO:0000313" key="10">
    <source>
        <dbReference type="Proteomes" id="UP001415857"/>
    </source>
</evidence>
<feature type="region of interest" description="Disordered" evidence="5">
    <location>
        <begin position="603"/>
        <end position="643"/>
    </location>
</feature>
<dbReference type="EMBL" id="JBBPBK010000014">
    <property type="protein sequence ID" value="KAK9270903.1"/>
    <property type="molecule type" value="Genomic_DNA"/>
</dbReference>
<evidence type="ECO:0000256" key="5">
    <source>
        <dbReference type="SAM" id="MobiDB-lite"/>
    </source>
</evidence>
<keyword evidence="4" id="KW-0378">Hydrolase</keyword>
<dbReference type="InterPro" id="IPR007651">
    <property type="entry name" value="Lipin_N"/>
</dbReference>
<dbReference type="PANTHER" id="PTHR12181">
    <property type="entry name" value="LIPIN"/>
    <property type="match status" value="1"/>
</dbReference>
<feature type="domain" description="Lipin/Ned1/Smp2 (LNS2)" evidence="7">
    <location>
        <begin position="974"/>
        <end position="1052"/>
    </location>
</feature>
<gene>
    <name evidence="9" type="ORF">L1049_026489</name>
</gene>
<dbReference type="PANTHER" id="PTHR12181:SF12">
    <property type="entry name" value="PHOSPHATIDATE PHOSPHATASE"/>
    <property type="match status" value="1"/>
</dbReference>
<evidence type="ECO:0000256" key="2">
    <source>
        <dbReference type="ARBA" id="ARBA00005476"/>
    </source>
</evidence>
<sequence>MYAVGRLGSYISQGVYTVSGPFHPFGGAVDIIVVEQQDGSFKSSPWYVRFGKFQGVLKTKEKVVNICVDGVEAGFHMYLDHKGEAYFLKEVDVEEEGESSLYPSSSGEETDGQSSHRTPLKSKSCNFDAREPDLVGQLDGSNGKIVTRTGSRRSRMLGLVFGRRSVKENSFRKDEDGPGIMRASSLERAEFAADLLEVRWSTNLAKPRKDKASRFSASHMLDGEADKDLRNNGGESQVTSISHDSMENNLDHPVLHDEIESHNGEMGNSCKPGFQESECSVRETRAEVSCLSTPKQAIETSTAGGSSSDEKCEVIPTICRNTSELSVGNADPDETANSVISKMASSDSCVSGLTELGARPSKQFNDEQVLDEWDAVLPDYGVSKEETGMDRVQSFIYCETSESSRLSLDGSGEETHESLYVSHGECGKVHVHAQILHETTEQLSEVNSLPESRVLVAKESSSNLEYSGDGDCCNFLNNAMIHESEVTSMNSAKNNIITESLSFINKHLTTSNSVKAEVLEVIHQDTVTKGLSEGKNMETEVVEVRENHSQRMNPSNSCMPDYNGVELEEPPMVPESYTQKVSIDPILGSVEVELRSICTTSSFSNSVQGQDKKKTGDEYNISELQPSDEVSVSSSENSEEEQFLFSDHDDLKLGDVQCVESHSPDHVQEGIEAVNESLNTDYVSHSSSNEFAQENLPNDFEHLGEKSRKKSSPICIPGSHKVSSVEVGRLVESLPNMWSQVDDLGAHDLCRPCHSLDSNSKSLEQTLLRNNVSSSIKSDADKEHKLAKEQPTVEDTRISGELNNVLVNPAVELSLCKHLLHEGMGADAASQAFDAEKLDLIKFSSLGPAIIKNDRLVVRIGGHYFPWEAAAPIILGMVAFDIENIFEPKGMIPIDQAEKTRAGDPSKAVIDSSGRWKLWPFSFKRSRTMKAIQPGMNGARSSDAENAPENTTAMDGDKNVLKPKDTRRKIRANSPTSEQLASLNLKEGKNTVTFTFSTAMLGKQQVEARIYLWKWNTRIVISDVDGTITKSDVLGQFMPLVGVDWSQTGCRTFVFSY</sequence>
<evidence type="ECO:0000259" key="7">
    <source>
        <dbReference type="Pfam" id="PF08235"/>
    </source>
</evidence>
<dbReference type="InterPro" id="IPR026058">
    <property type="entry name" value="LIPIN"/>
</dbReference>
<evidence type="ECO:0000256" key="3">
    <source>
        <dbReference type="ARBA" id="ARBA00012638"/>
    </source>
</evidence>
<evidence type="ECO:0000259" key="6">
    <source>
        <dbReference type="Pfam" id="PF04571"/>
    </source>
</evidence>
<dbReference type="Pfam" id="PF08235">
    <property type="entry name" value="LNS2"/>
    <property type="match status" value="1"/>
</dbReference>
<dbReference type="Pfam" id="PF04571">
    <property type="entry name" value="Lipin_N"/>
    <property type="match status" value="1"/>
</dbReference>
<dbReference type="Proteomes" id="UP001415857">
    <property type="component" value="Unassembled WGS sequence"/>
</dbReference>
<comment type="caution">
    <text evidence="9">The sequence shown here is derived from an EMBL/GenBank/DDBJ whole genome shotgun (WGS) entry which is preliminary data.</text>
</comment>
<evidence type="ECO:0000259" key="8">
    <source>
        <dbReference type="Pfam" id="PF16876"/>
    </source>
</evidence>
<accession>A0AAP0NDH9</accession>